<evidence type="ECO:0000313" key="1">
    <source>
        <dbReference type="EMBL" id="CAH4037391.1"/>
    </source>
</evidence>
<keyword evidence="2" id="KW-1185">Reference proteome</keyword>
<dbReference type="Proteomes" id="UP001152562">
    <property type="component" value="Unassembled WGS sequence"/>
</dbReference>
<name>A0A9P0XI69_PIEBR</name>
<proteinExistence type="predicted"/>
<organism evidence="1 2">
    <name type="scientific">Pieris brassicae</name>
    <name type="common">White butterfly</name>
    <name type="synonym">Large white butterfly</name>
    <dbReference type="NCBI Taxonomy" id="7116"/>
    <lineage>
        <taxon>Eukaryota</taxon>
        <taxon>Metazoa</taxon>
        <taxon>Ecdysozoa</taxon>
        <taxon>Arthropoda</taxon>
        <taxon>Hexapoda</taxon>
        <taxon>Insecta</taxon>
        <taxon>Pterygota</taxon>
        <taxon>Neoptera</taxon>
        <taxon>Endopterygota</taxon>
        <taxon>Lepidoptera</taxon>
        <taxon>Glossata</taxon>
        <taxon>Ditrysia</taxon>
        <taxon>Papilionoidea</taxon>
        <taxon>Pieridae</taxon>
        <taxon>Pierinae</taxon>
        <taxon>Pieris</taxon>
    </lineage>
</organism>
<evidence type="ECO:0000313" key="2">
    <source>
        <dbReference type="Proteomes" id="UP001152562"/>
    </source>
</evidence>
<protein>
    <submittedName>
        <fullName evidence="1">Uncharacterized protein</fullName>
    </submittedName>
</protein>
<gene>
    <name evidence="1" type="ORF">PIBRA_LOCUS13074</name>
</gene>
<sequence length="80" mass="8962">MKSHHTNGSSDGQHRVSWKFGANGTSMLKDSRKPHLTLNPQYQQYINVSAIVKADKCRDVVGRTPFGRLLVLLCAKLIQL</sequence>
<accession>A0A9P0XI69</accession>
<dbReference type="AlphaFoldDB" id="A0A9P0XI69"/>
<dbReference type="EMBL" id="CALOZG010000085">
    <property type="protein sequence ID" value="CAH4037391.1"/>
    <property type="molecule type" value="Genomic_DNA"/>
</dbReference>
<reference evidence="1" key="1">
    <citation type="submission" date="2022-05" db="EMBL/GenBank/DDBJ databases">
        <authorList>
            <person name="Okamura Y."/>
        </authorList>
    </citation>
    <scope>NUCLEOTIDE SEQUENCE</scope>
</reference>
<comment type="caution">
    <text evidence="1">The sequence shown here is derived from an EMBL/GenBank/DDBJ whole genome shotgun (WGS) entry which is preliminary data.</text>
</comment>